<dbReference type="Proteomes" id="UP000005317">
    <property type="component" value="Unassembled WGS sequence"/>
</dbReference>
<feature type="signal peptide" evidence="1">
    <location>
        <begin position="1"/>
        <end position="23"/>
    </location>
</feature>
<proteinExistence type="predicted"/>
<dbReference type="OrthoDB" id="5477453at2"/>
<organism evidence="3 4">
    <name type="scientific">Thiothrix nivea (strain ATCC 35100 / DSM 5205 / JP2)</name>
    <dbReference type="NCBI Taxonomy" id="870187"/>
    <lineage>
        <taxon>Bacteria</taxon>
        <taxon>Pseudomonadati</taxon>
        <taxon>Pseudomonadota</taxon>
        <taxon>Gammaproteobacteria</taxon>
        <taxon>Thiotrichales</taxon>
        <taxon>Thiotrichaceae</taxon>
        <taxon>Thiothrix</taxon>
    </lineage>
</organism>
<protein>
    <submittedName>
        <fullName evidence="3">Extracellular lipase, Pla-1/cef family</fullName>
    </submittedName>
</protein>
<name>A0A656HI81_THINJ</name>
<gene>
    <name evidence="3" type="ORF">Thini_2547</name>
</gene>
<dbReference type="InterPro" id="IPR025920">
    <property type="entry name" value="Lipase_bact_N"/>
</dbReference>
<evidence type="ECO:0000313" key="4">
    <source>
        <dbReference type="Proteomes" id="UP000005317"/>
    </source>
</evidence>
<feature type="chain" id="PRO_5024844250" evidence="1">
    <location>
        <begin position="24"/>
        <end position="672"/>
    </location>
</feature>
<dbReference type="AlphaFoldDB" id="A0A656HI81"/>
<dbReference type="RefSeq" id="WP_002709002.1">
    <property type="nucleotide sequence ID" value="NZ_JH651384.1"/>
</dbReference>
<keyword evidence="4" id="KW-1185">Reference proteome</keyword>
<sequence length="672" mass="68024" precursor="true">MKLHHLSRAILLALSLLGLGACSDSSDYDFNASANSSATGSGSAVARFDPRSGVIPQTNDLLLAGSQDGTLNIPTASITSSGQLALVNALNTLDGFGLTAPITAAFGNALDVASVKIGSSVRVFEVSKDASTQAITGVVRELGATEMLATATGSNGDTLALVPLRPLKESASYLVVLTNALKGADGKAAASDSAYLLAKGSTPLSGEYAALEPLRQLINNQETVAASQGVNAASIVLSWSFTTLSVTPVLDAVKAQAQAEPMQVSPAVGTTNTFLSDLSGKADVHIGTLQVPYYLTAPSAANPTAPLTTFWKGAAGSFLSRYNPTPVATSAQTIPVLMTVPNASSVAGATPPAAGWPVVIYQHGVTRSREDLLVLADTLADAGYVGVAIDLPLHGVTSATDPLRADQNAAFANDVERTFNLDVMNESTGAAGPDGVVDSSGRHFINLTSLLTSRDNIRQGISDLLVLRKSLGNISAVSLDTSKVGFVGHSLGGIVGTGYLAAETTPTPASLVTVGGGIARLLDGSASFGPEIRSGLASAGVAAGSADYAAFMAVAQTALDAADPVVLGAKAAANQPLHMIEVLNDQVIPNRVTGAPLSGTEPLISVMNLASITATTPGEDGVVRLNSGTHSSILDPAPSPAATVEIQTELAAFQIARGAAITVQNSSIVSAP</sequence>
<evidence type="ECO:0000313" key="3">
    <source>
        <dbReference type="EMBL" id="EIJ35090.1"/>
    </source>
</evidence>
<dbReference type="SUPFAM" id="SSF53474">
    <property type="entry name" value="alpha/beta-Hydrolases"/>
    <property type="match status" value="1"/>
</dbReference>
<dbReference type="Pfam" id="PF12262">
    <property type="entry name" value="Lipase_bact_N"/>
    <property type="match status" value="1"/>
</dbReference>
<evidence type="ECO:0000259" key="2">
    <source>
        <dbReference type="Pfam" id="PF12262"/>
    </source>
</evidence>
<dbReference type="Gene3D" id="3.40.50.1820">
    <property type="entry name" value="alpha/beta hydrolase"/>
    <property type="match status" value="1"/>
</dbReference>
<dbReference type="PROSITE" id="PS51257">
    <property type="entry name" value="PROKAR_LIPOPROTEIN"/>
    <property type="match status" value="1"/>
</dbReference>
<feature type="domain" description="Bacterial virulence factor lipase N-terminal" evidence="2">
    <location>
        <begin position="61"/>
        <end position="256"/>
    </location>
</feature>
<dbReference type="InterPro" id="IPR029058">
    <property type="entry name" value="AB_hydrolase_fold"/>
</dbReference>
<keyword evidence="1" id="KW-0732">Signal</keyword>
<evidence type="ECO:0000256" key="1">
    <source>
        <dbReference type="SAM" id="SignalP"/>
    </source>
</evidence>
<accession>A0A656HI81</accession>
<reference evidence="4" key="1">
    <citation type="journal article" date="2011" name="Stand. Genomic Sci.">
        <title>Genome sequence of the filamentous, gliding Thiothrix nivea neotype strain (JP2(T)).</title>
        <authorList>
            <person name="Lapidus A."/>
            <person name="Nolan M."/>
            <person name="Lucas S."/>
            <person name="Glavina Del Rio T."/>
            <person name="Tice H."/>
            <person name="Cheng J.F."/>
            <person name="Tapia R."/>
            <person name="Han C."/>
            <person name="Goodwin L."/>
            <person name="Pitluck S."/>
            <person name="Liolios K."/>
            <person name="Pagani I."/>
            <person name="Ivanova N."/>
            <person name="Huntemann M."/>
            <person name="Mavromatis K."/>
            <person name="Mikhailova N."/>
            <person name="Pati A."/>
            <person name="Chen A."/>
            <person name="Palaniappan K."/>
            <person name="Land M."/>
            <person name="Brambilla E.M."/>
            <person name="Rohde M."/>
            <person name="Abt B."/>
            <person name="Verbarg S."/>
            <person name="Goker M."/>
            <person name="Bristow J."/>
            <person name="Eisen J.A."/>
            <person name="Markowitz V."/>
            <person name="Hugenholtz P."/>
            <person name="Kyrpides N.C."/>
            <person name="Klenk H.P."/>
            <person name="Woyke T."/>
        </authorList>
    </citation>
    <scope>NUCLEOTIDE SEQUENCE [LARGE SCALE GENOMIC DNA]</scope>
    <source>
        <strain evidence="4">ATCC 35100 / DSM 5205 / JP2</strain>
    </source>
</reference>
<dbReference type="EMBL" id="JH651384">
    <property type="protein sequence ID" value="EIJ35090.1"/>
    <property type="molecule type" value="Genomic_DNA"/>
</dbReference>